<comment type="cofactor">
    <cofactor evidence="9">
        <name>Zn(2+)</name>
        <dbReference type="ChEBI" id="CHEBI:29105"/>
    </cofactor>
</comment>
<evidence type="ECO:0000256" key="1">
    <source>
        <dbReference type="ARBA" id="ARBA00004496"/>
    </source>
</evidence>
<feature type="binding site" evidence="9">
    <location>
        <position position="99"/>
    </location>
    <ligand>
        <name>Zn(2+)</name>
        <dbReference type="ChEBI" id="CHEBI:29105"/>
    </ligand>
</feature>
<keyword evidence="4 7" id="KW-0378">Hydrolase</keyword>
<name>A0A3D9QVG8_9BACL</name>
<evidence type="ECO:0000256" key="5">
    <source>
        <dbReference type="ARBA" id="ARBA00023277"/>
    </source>
</evidence>
<sequence length="192" mass="21296">MLGGLFGSERMSTIQAVFADRDGTIGGTGHFIHPRDFELYPSSLEAIQLLKMHGIKVFALTNQHNIAKGLATEEDFTNQFMQYGFDAAYICPHEPEDGCECHKPRPGLLLRAAREHGLDLAHCVVIGDVGSTDMLAASAVGSRRVLVKTGWGKQSLEKYRHKWYEQATPDFVAKDLLDGVRWLIENLHNGTS</sequence>
<dbReference type="InterPro" id="IPR004446">
    <property type="entry name" value="Heptose_bisP_phosphatase"/>
</dbReference>
<comment type="similarity">
    <text evidence="7">Belongs to the gmhB family.</text>
</comment>
<keyword evidence="9" id="KW-0460">Magnesium</keyword>
<dbReference type="GO" id="GO:0005975">
    <property type="term" value="P:carbohydrate metabolic process"/>
    <property type="evidence" value="ECO:0007669"/>
    <property type="project" value="InterPro"/>
</dbReference>
<dbReference type="PIRSF" id="PIRSF004682">
    <property type="entry name" value="GmhB"/>
    <property type="match status" value="1"/>
</dbReference>
<dbReference type="EC" id="3.1.3.-" evidence="7"/>
<dbReference type="GO" id="GO:0005737">
    <property type="term" value="C:cytoplasm"/>
    <property type="evidence" value="ECO:0007669"/>
    <property type="project" value="UniProtKB-SubCell"/>
</dbReference>
<dbReference type="InterPro" id="IPR036412">
    <property type="entry name" value="HAD-like_sf"/>
</dbReference>
<feature type="binding site" evidence="9">
    <location>
        <position position="91"/>
    </location>
    <ligand>
        <name>Zn(2+)</name>
        <dbReference type="ChEBI" id="CHEBI:29105"/>
    </ligand>
</feature>
<accession>A0A3D9QVG8</accession>
<reference evidence="10 11" key="1">
    <citation type="submission" date="2018-08" db="EMBL/GenBank/DDBJ databases">
        <title>Genomic Encyclopedia of Type Strains, Phase III (KMG-III): the genomes of soil and plant-associated and newly described type strains.</title>
        <authorList>
            <person name="Whitman W."/>
        </authorList>
    </citation>
    <scope>NUCLEOTIDE SEQUENCE [LARGE SCALE GENOMIC DNA]</scope>
    <source>
        <strain evidence="10 11">CGMCC 1.10966</strain>
    </source>
</reference>
<gene>
    <name evidence="10" type="ORF">A8990_13635</name>
</gene>
<feature type="binding site" evidence="9">
    <location>
        <position position="93"/>
    </location>
    <ligand>
        <name>Zn(2+)</name>
        <dbReference type="ChEBI" id="CHEBI:29105"/>
    </ligand>
</feature>
<dbReference type="InterPro" id="IPR006549">
    <property type="entry name" value="HAD-SF_hydro_IIIA"/>
</dbReference>
<comment type="caution">
    <text evidence="10">The sequence shown here is derived from an EMBL/GenBank/DDBJ whole genome shotgun (WGS) entry which is preliminary data.</text>
</comment>
<comment type="cofactor">
    <cofactor evidence="9">
        <name>Mg(2+)</name>
        <dbReference type="ChEBI" id="CHEBI:18420"/>
    </cofactor>
</comment>
<evidence type="ECO:0000256" key="8">
    <source>
        <dbReference type="PIRSR" id="PIRSR004682-1"/>
    </source>
</evidence>
<dbReference type="EMBL" id="QTTN01000036">
    <property type="protein sequence ID" value="REE68769.1"/>
    <property type="molecule type" value="Genomic_DNA"/>
</dbReference>
<evidence type="ECO:0000256" key="7">
    <source>
        <dbReference type="PIRNR" id="PIRNR004682"/>
    </source>
</evidence>
<feature type="active site" description="Proton donor" evidence="8">
    <location>
        <position position="22"/>
    </location>
</feature>
<evidence type="ECO:0000313" key="10">
    <source>
        <dbReference type="EMBL" id="REE68769.1"/>
    </source>
</evidence>
<feature type="binding site" evidence="9">
    <location>
        <position position="22"/>
    </location>
    <ligand>
        <name>Mg(2+)</name>
        <dbReference type="ChEBI" id="CHEBI:18420"/>
    </ligand>
</feature>
<dbReference type="GO" id="GO:0046872">
    <property type="term" value="F:metal ion binding"/>
    <property type="evidence" value="ECO:0007669"/>
    <property type="project" value="UniProtKB-KW"/>
</dbReference>
<proteinExistence type="inferred from homology"/>
<comment type="subcellular location">
    <subcellularLocation>
        <location evidence="1 7">Cytoplasm</location>
    </subcellularLocation>
</comment>
<dbReference type="NCBIfam" id="TIGR01656">
    <property type="entry name" value="Histidinol-ppas"/>
    <property type="match status" value="1"/>
</dbReference>
<dbReference type="Pfam" id="PF13242">
    <property type="entry name" value="Hydrolase_like"/>
    <property type="match status" value="1"/>
</dbReference>
<dbReference type="PANTHER" id="PTHR42891">
    <property type="entry name" value="D-GLYCERO-BETA-D-MANNO-HEPTOSE-1,7-BISPHOSPHATE 7-PHOSPHATASE"/>
    <property type="match status" value="1"/>
</dbReference>
<feature type="active site" description="Nucleophile" evidence="8">
    <location>
        <position position="20"/>
    </location>
</feature>
<dbReference type="GO" id="GO:0016791">
    <property type="term" value="F:phosphatase activity"/>
    <property type="evidence" value="ECO:0007669"/>
    <property type="project" value="InterPro"/>
</dbReference>
<dbReference type="InterPro" id="IPR023214">
    <property type="entry name" value="HAD_sf"/>
</dbReference>
<keyword evidence="11" id="KW-1185">Reference proteome</keyword>
<dbReference type="Proteomes" id="UP000256304">
    <property type="component" value="Unassembled WGS sequence"/>
</dbReference>
<evidence type="ECO:0000256" key="4">
    <source>
        <dbReference type="ARBA" id="ARBA00022801"/>
    </source>
</evidence>
<dbReference type="SUPFAM" id="SSF56784">
    <property type="entry name" value="HAD-like"/>
    <property type="match status" value="1"/>
</dbReference>
<dbReference type="NCBIfam" id="TIGR01662">
    <property type="entry name" value="HAD-SF-IIIA"/>
    <property type="match status" value="1"/>
</dbReference>
<keyword evidence="2 7" id="KW-0963">Cytoplasm</keyword>
<evidence type="ECO:0000313" key="11">
    <source>
        <dbReference type="Proteomes" id="UP000256304"/>
    </source>
</evidence>
<protein>
    <recommendedName>
        <fullName evidence="6 7">D,D-heptose 1,7-bisphosphate phosphatase</fullName>
        <ecNumber evidence="7">3.1.3.-</ecNumber>
    </recommendedName>
</protein>
<dbReference type="Gene3D" id="3.40.50.1000">
    <property type="entry name" value="HAD superfamily/HAD-like"/>
    <property type="match status" value="1"/>
</dbReference>
<keyword evidence="3 9" id="KW-0479">Metal-binding</keyword>
<keyword evidence="5 7" id="KW-0119">Carbohydrate metabolism</keyword>
<feature type="binding site" evidence="9">
    <location>
        <position position="20"/>
    </location>
    <ligand>
        <name>Mg(2+)</name>
        <dbReference type="ChEBI" id="CHEBI:18420"/>
    </ligand>
</feature>
<feature type="binding site" evidence="9">
    <location>
        <position position="101"/>
    </location>
    <ligand>
        <name>Zn(2+)</name>
        <dbReference type="ChEBI" id="CHEBI:29105"/>
    </ligand>
</feature>
<evidence type="ECO:0000256" key="9">
    <source>
        <dbReference type="PIRSR" id="PIRSR004682-4"/>
    </source>
</evidence>
<evidence type="ECO:0000256" key="2">
    <source>
        <dbReference type="ARBA" id="ARBA00022490"/>
    </source>
</evidence>
<keyword evidence="9" id="KW-0862">Zinc</keyword>
<organism evidence="10 11">
    <name type="scientific">Paenibacillus taihuensis</name>
    <dbReference type="NCBI Taxonomy" id="1156355"/>
    <lineage>
        <taxon>Bacteria</taxon>
        <taxon>Bacillati</taxon>
        <taxon>Bacillota</taxon>
        <taxon>Bacilli</taxon>
        <taxon>Bacillales</taxon>
        <taxon>Paenibacillaceae</taxon>
        <taxon>Paenibacillus</taxon>
    </lineage>
</organism>
<dbReference type="InterPro" id="IPR006543">
    <property type="entry name" value="Histidinol-phos"/>
</dbReference>
<evidence type="ECO:0000256" key="3">
    <source>
        <dbReference type="ARBA" id="ARBA00022723"/>
    </source>
</evidence>
<dbReference type="AlphaFoldDB" id="A0A3D9QVG8"/>
<evidence type="ECO:0000256" key="6">
    <source>
        <dbReference type="ARBA" id="ARBA00031828"/>
    </source>
</evidence>
<feature type="binding site" evidence="9">
    <location>
        <position position="128"/>
    </location>
    <ligand>
        <name>Mg(2+)</name>
        <dbReference type="ChEBI" id="CHEBI:18420"/>
    </ligand>
</feature>
<dbReference type="PANTHER" id="PTHR42891:SF1">
    <property type="entry name" value="D-GLYCERO-BETA-D-MANNO-HEPTOSE-1,7-BISPHOSPHATE 7-PHOSPHATASE"/>
    <property type="match status" value="1"/>
</dbReference>